<keyword evidence="5" id="KW-0540">Nuclease</keyword>
<dbReference type="RefSeq" id="WP_275595677.1">
    <property type="nucleotide sequence ID" value="NZ_CP102381.1"/>
</dbReference>
<dbReference type="EC" id="3.1.21.-" evidence="5"/>
<dbReference type="Proteomes" id="UP001222275">
    <property type="component" value="Chromosome"/>
</dbReference>
<dbReference type="CDD" id="cd17246">
    <property type="entry name" value="RMtype1_S_SonII-TRD2-CR2_like"/>
    <property type="match status" value="1"/>
</dbReference>
<evidence type="ECO:0000256" key="1">
    <source>
        <dbReference type="ARBA" id="ARBA00010923"/>
    </source>
</evidence>
<dbReference type="GO" id="GO:0004519">
    <property type="term" value="F:endonuclease activity"/>
    <property type="evidence" value="ECO:0007669"/>
    <property type="project" value="UniProtKB-KW"/>
</dbReference>
<evidence type="ECO:0000313" key="6">
    <source>
        <dbReference type="Proteomes" id="UP001222275"/>
    </source>
</evidence>
<dbReference type="InterPro" id="IPR000055">
    <property type="entry name" value="Restrct_endonuc_typeI_TRD"/>
</dbReference>
<proteinExistence type="inferred from homology"/>
<evidence type="ECO:0000313" key="5">
    <source>
        <dbReference type="EMBL" id="WEJ63421.1"/>
    </source>
</evidence>
<dbReference type="InterPro" id="IPR052021">
    <property type="entry name" value="Type-I_RS_S_subunit"/>
</dbReference>
<evidence type="ECO:0000259" key="4">
    <source>
        <dbReference type="Pfam" id="PF01420"/>
    </source>
</evidence>
<dbReference type="Gene3D" id="3.90.220.20">
    <property type="entry name" value="DNA methylase specificity domains"/>
    <property type="match status" value="2"/>
</dbReference>
<dbReference type="SUPFAM" id="SSF116734">
    <property type="entry name" value="DNA methylase specificity domain"/>
    <property type="match status" value="2"/>
</dbReference>
<name>A0ABY8CFZ2_9GAMM</name>
<dbReference type="InterPro" id="IPR044946">
    <property type="entry name" value="Restrct_endonuc_typeI_TRD_sf"/>
</dbReference>
<comment type="similarity">
    <text evidence="1">Belongs to the type-I restriction system S methylase family.</text>
</comment>
<feature type="domain" description="Type I restriction modification DNA specificity" evidence="4">
    <location>
        <begin position="28"/>
        <end position="200"/>
    </location>
</feature>
<feature type="domain" description="Type I restriction modification DNA specificity" evidence="4">
    <location>
        <begin position="233"/>
        <end position="400"/>
    </location>
</feature>
<keyword evidence="6" id="KW-1185">Reference proteome</keyword>
<organism evidence="5 6">
    <name type="scientific">Thiomicrorhabdus lithotrophica</name>
    <dbReference type="NCBI Taxonomy" id="2949997"/>
    <lineage>
        <taxon>Bacteria</taxon>
        <taxon>Pseudomonadati</taxon>
        <taxon>Pseudomonadota</taxon>
        <taxon>Gammaproteobacteria</taxon>
        <taxon>Thiotrichales</taxon>
        <taxon>Piscirickettsiaceae</taxon>
        <taxon>Thiomicrorhabdus</taxon>
    </lineage>
</organism>
<keyword evidence="5" id="KW-0378">Hydrolase</keyword>
<reference evidence="5 6" key="1">
    <citation type="submission" date="2022-06" db="EMBL/GenBank/DDBJ databases">
        <title>Thiomicrohabdus sp. nov, an obligately chemolithoautotrophic, sulfur-oxidizing bacterium isolated from beach of Guanyin Mountain. Amoy.</title>
        <authorList>
            <person name="Zhu H."/>
        </authorList>
    </citation>
    <scope>NUCLEOTIDE SEQUENCE [LARGE SCALE GENOMIC DNA]</scope>
    <source>
        <strain evidence="5 6">XGS-01</strain>
    </source>
</reference>
<dbReference type="GO" id="GO:0016787">
    <property type="term" value="F:hydrolase activity"/>
    <property type="evidence" value="ECO:0007669"/>
    <property type="project" value="UniProtKB-KW"/>
</dbReference>
<dbReference type="EMBL" id="CP102381">
    <property type="protein sequence ID" value="WEJ63421.1"/>
    <property type="molecule type" value="Genomic_DNA"/>
</dbReference>
<dbReference type="PANTHER" id="PTHR30408:SF12">
    <property type="entry name" value="TYPE I RESTRICTION ENZYME MJAVIII SPECIFICITY SUBUNIT"/>
    <property type="match status" value="1"/>
</dbReference>
<evidence type="ECO:0000256" key="2">
    <source>
        <dbReference type="ARBA" id="ARBA00022747"/>
    </source>
</evidence>
<gene>
    <name evidence="5" type="ORF">NR989_03985</name>
</gene>
<keyword evidence="5" id="KW-0255">Endonuclease</keyword>
<dbReference type="CDD" id="cd17259">
    <property type="entry name" value="RMtype1_S_StySKI-TRD2-CR2_like"/>
    <property type="match status" value="1"/>
</dbReference>
<keyword evidence="2" id="KW-0680">Restriction system</keyword>
<sequence>MNTIVEPRSHEGKKSLEPEMRFIEYDKSWNNITLGKAFTFLNGYAFSSLDSVKNGVRWVKIADVGIQEMKENSVSFLPLELKEKHEKFVLKTNDYVIALTRPILNGKLKIARINEAYNGALLNQRVGKLETNQNQSFIYYLLQNSWLIDRIEKNIFGNEPPNLSINQISGLSVKIPELSEQQKIADFLSSVDKKIEQLTEKHSLLTEYKKGVMQQIFTQQIRFKDNQGNDYPQWEESNIGAICSFLKDGTHGTHQDEEGSKFFLLSAKNLKNGRLSTTDNERRISENEFHKIYQNYNLQKGDVLLSVVGTIGEVLLWEGHPNIAFQRSVAFFRFKNQVPSFMVQLFQNTDFQRELKRRQVVSAQPGIYLGDLSKIILRLPSENEQQKIANFLTEIDQKIDQAWSILEQTKAFKKGLLQKMFV</sequence>
<dbReference type="Gene3D" id="1.10.287.1120">
    <property type="entry name" value="Bipartite methylase S protein"/>
    <property type="match status" value="1"/>
</dbReference>
<dbReference type="PANTHER" id="PTHR30408">
    <property type="entry name" value="TYPE-1 RESTRICTION ENZYME ECOKI SPECIFICITY PROTEIN"/>
    <property type="match status" value="1"/>
</dbReference>
<dbReference type="Pfam" id="PF01420">
    <property type="entry name" value="Methylase_S"/>
    <property type="match status" value="2"/>
</dbReference>
<evidence type="ECO:0000256" key="3">
    <source>
        <dbReference type="ARBA" id="ARBA00023125"/>
    </source>
</evidence>
<accession>A0ABY8CFZ2</accession>
<protein>
    <submittedName>
        <fullName evidence="5">Restriction endonuclease subunit S</fullName>
        <ecNumber evidence="5">3.1.21.-</ecNumber>
    </submittedName>
</protein>
<keyword evidence="3" id="KW-0238">DNA-binding</keyword>